<dbReference type="EC" id="1.13.12.3" evidence="3"/>
<feature type="domain" description="Amine oxidase" evidence="7">
    <location>
        <begin position="61"/>
        <end position="133"/>
    </location>
</feature>
<dbReference type="RefSeq" id="WP_012172970.1">
    <property type="nucleotide sequence ID" value="NC_009937.1"/>
</dbReference>
<comment type="catalytic activity">
    <reaction evidence="6">
        <text>L-tryptophan + O2 = indole-3-acetamide + CO2 + H2O</text>
        <dbReference type="Rhea" id="RHEA:16165"/>
        <dbReference type="ChEBI" id="CHEBI:15377"/>
        <dbReference type="ChEBI" id="CHEBI:15379"/>
        <dbReference type="ChEBI" id="CHEBI:16031"/>
        <dbReference type="ChEBI" id="CHEBI:16526"/>
        <dbReference type="ChEBI" id="CHEBI:57912"/>
        <dbReference type="EC" id="1.13.12.3"/>
    </reaction>
</comment>
<dbReference type="AlphaFoldDB" id="A8HWN3"/>
<dbReference type="SUPFAM" id="SSF51905">
    <property type="entry name" value="FAD/NAD(P)-binding domain"/>
    <property type="match status" value="1"/>
</dbReference>
<dbReference type="Gene3D" id="3.50.50.60">
    <property type="entry name" value="FAD/NAD(P)-binding domain"/>
    <property type="match status" value="1"/>
</dbReference>
<dbReference type="KEGG" id="azc:AZC_4451"/>
<reference evidence="8 9" key="6">
    <citation type="journal article" date="2011" name="Appl. Environ. Microbiol.">
        <title>Involvement of the azorhizobial chromosome partition gene (parA) in the onset of bacteroid differentiation during Sesbania rostrata stem nodule development.</title>
        <authorList>
            <person name="Liu CT."/>
            <person name="Lee KB."/>
            <person name="Wang YS."/>
            <person name="Peng MH."/>
            <person name="Lee KT."/>
            <person name="Suzuki S."/>
            <person name="Suzuki T."/>
            <person name="Oyaizu H."/>
        </authorList>
    </citation>
    <scope>NUCLEOTIDE SEQUENCE [LARGE SCALE GENOMIC DNA]</scope>
    <source>
        <strain evidence="9">ATCC 43989 / DSM 5975 / JCM 20966 / LMG 6465 / NBRC 14845 / NCIMB 13405 / ORS 571</strain>
    </source>
</reference>
<evidence type="ECO:0000256" key="4">
    <source>
        <dbReference type="ARBA" id="ARBA00017871"/>
    </source>
</evidence>
<feature type="domain" description="Amine oxidase" evidence="7">
    <location>
        <begin position="211"/>
        <end position="455"/>
    </location>
</feature>
<dbReference type="HOGENOM" id="CLU_004498_10_3_5"/>
<evidence type="ECO:0000256" key="5">
    <source>
        <dbReference type="ARBA" id="ARBA00023070"/>
    </source>
</evidence>
<comment type="pathway">
    <text evidence="1">Plant hormone metabolism; auxin biosynthesis.</text>
</comment>
<reference evidence="8 9" key="4">
    <citation type="journal article" date="2009" name="Appl. Environ. Microbiol.">
        <title>Comparative genome-wide transcriptional profiling of Azorhizobium caulinodans ORS571 grown under free-living and symbiotic conditions.</title>
        <authorList>
            <person name="Tsukada S."/>
            <person name="Aono T."/>
            <person name="Akiba N."/>
            <person name="Lee KB."/>
            <person name="Liu CT."/>
            <person name="Toyazaki H."/>
            <person name="Oyaizu H."/>
        </authorList>
    </citation>
    <scope>NUCLEOTIDE SEQUENCE [LARGE SCALE GENOMIC DNA]</scope>
    <source>
        <strain evidence="9">ATCC 43989 / DSM 5975 / JCM 20966 / LMG 6465 / NBRC 14845 / NCIMB 13405 / ORS 571</strain>
    </source>
</reference>
<reference evidence="8 9" key="3">
    <citation type="journal article" date="2008" name="BMC Genomics">
        <title>The genome of the versatile nitrogen fixer Azorhizobium caulinodans ORS571.</title>
        <authorList>
            <person name="Lee KB."/>
            <person name="Backer P.D."/>
            <person name="Aono T."/>
            <person name="Liu CT."/>
            <person name="Suzuki S."/>
            <person name="Suzuki T."/>
            <person name="Kaneko T."/>
            <person name="Yamada M."/>
            <person name="Tabata S."/>
            <person name="Kupfer D.M."/>
            <person name="Najar F.Z."/>
            <person name="Wiley G.B."/>
            <person name="Roe B."/>
            <person name="Binnewies T.T."/>
            <person name="Ussery D.W."/>
            <person name="D'Haeze W."/>
            <person name="Herder J.D."/>
            <person name="Gevers D."/>
            <person name="Vereecke D."/>
            <person name="Holsters M."/>
            <person name="Oyaizu H."/>
        </authorList>
    </citation>
    <scope>NUCLEOTIDE SEQUENCE [LARGE SCALE GENOMIC DNA]</scope>
    <source>
        <strain evidence="9">ATCC 43989 / DSM 5975 / JCM 20966 / LMG 6465 / NBRC 14845 / NCIMB 13405 / ORS 571</strain>
    </source>
</reference>
<dbReference type="GO" id="GO:0050361">
    <property type="term" value="F:tryptophan 2-monooxygenase activity"/>
    <property type="evidence" value="ECO:0007669"/>
    <property type="project" value="UniProtKB-EC"/>
</dbReference>
<proteinExistence type="inferred from homology"/>
<evidence type="ECO:0000313" key="8">
    <source>
        <dbReference type="EMBL" id="BAF90449.1"/>
    </source>
</evidence>
<gene>
    <name evidence="8" type="ordered locus">AZC_4451</name>
</gene>
<dbReference type="STRING" id="438753.AZC_4451"/>
<dbReference type="GO" id="GO:0009851">
    <property type="term" value="P:auxin biosynthetic process"/>
    <property type="evidence" value="ECO:0007669"/>
    <property type="project" value="UniProtKB-KW"/>
</dbReference>
<organism evidence="8 9">
    <name type="scientific">Azorhizobium caulinodans (strain ATCC 43989 / DSM 5975 / JCM 20966 / LMG 6465 / NBRC 14845 / NCIMB 13405 / ORS 571)</name>
    <dbReference type="NCBI Taxonomy" id="438753"/>
    <lineage>
        <taxon>Bacteria</taxon>
        <taxon>Pseudomonadati</taxon>
        <taxon>Pseudomonadota</taxon>
        <taxon>Alphaproteobacteria</taxon>
        <taxon>Hyphomicrobiales</taxon>
        <taxon>Xanthobacteraceae</taxon>
        <taxon>Azorhizobium</taxon>
    </lineage>
</organism>
<evidence type="ECO:0000259" key="7">
    <source>
        <dbReference type="Pfam" id="PF01593"/>
    </source>
</evidence>
<dbReference type="PANTHER" id="PTHR10742">
    <property type="entry name" value="FLAVIN MONOAMINE OXIDASE"/>
    <property type="match status" value="1"/>
</dbReference>
<reference evidence="8 9" key="5">
    <citation type="journal article" date="2010" name="Appl. Environ. Microbiol.">
        <title>phrR-like gene praR of Azorhizobium caulinodans ORS571 is essential for symbiosis with Sesbania rostrata and is involved in expression of reb genes.</title>
        <authorList>
            <person name="Akiba N."/>
            <person name="Aono T."/>
            <person name="Toyazaki H."/>
            <person name="Sato S."/>
            <person name="Oyaizu H."/>
        </authorList>
    </citation>
    <scope>NUCLEOTIDE SEQUENCE [LARGE SCALE GENOMIC DNA]</scope>
    <source>
        <strain evidence="9">ATCC 43989 / DSM 5975 / JCM 20966 / LMG 6465 / NBRC 14845 / NCIMB 13405 / ORS 571</strain>
    </source>
</reference>
<keyword evidence="9" id="KW-1185">Reference proteome</keyword>
<evidence type="ECO:0000256" key="3">
    <source>
        <dbReference type="ARBA" id="ARBA00012535"/>
    </source>
</evidence>
<dbReference type="InterPro" id="IPR036188">
    <property type="entry name" value="FAD/NAD-bd_sf"/>
</dbReference>
<accession>A8HWN3</accession>
<dbReference type="PANTHER" id="PTHR10742:SF410">
    <property type="entry name" value="LYSINE-SPECIFIC HISTONE DEMETHYLASE 2"/>
    <property type="match status" value="1"/>
</dbReference>
<dbReference type="eggNOG" id="COG1231">
    <property type="taxonomic scope" value="Bacteria"/>
</dbReference>
<comment type="similarity">
    <text evidence="2">Belongs to the tryptophan 2-monooxygenase family.</text>
</comment>
<reference evidence="8 9" key="1">
    <citation type="journal article" date="2007" name="Appl. Environ. Microbiol.">
        <title>Rhizobial factors required for stem nodule maturation and maintenance in Sesbania rostrata-Azorhizobium caulinodans ORS571 symbiosis.</title>
        <authorList>
            <person name="Suzuki S."/>
            <person name="Aono T."/>
            <person name="Lee KB."/>
            <person name="Suzuki T."/>
            <person name="Liu CT."/>
            <person name="Miwa H."/>
            <person name="Wakao S."/>
            <person name="Iki T."/>
            <person name="Oyaizu H."/>
        </authorList>
    </citation>
    <scope>NUCLEOTIDE SEQUENCE [LARGE SCALE GENOMIC DNA]</scope>
    <source>
        <strain evidence="9">ATCC 43989 / DSM 5975 / JCM 20966 / LMG 6465 / NBRC 14845 / NCIMB 13405 / ORS 571</strain>
    </source>
</reference>
<evidence type="ECO:0000256" key="6">
    <source>
        <dbReference type="ARBA" id="ARBA00047321"/>
    </source>
</evidence>
<sequence>MVPPDPFRSPADGAFEARRVLRGLTRRALLAGAFALPAFARALGQGTAGPVDVIIIGAGAAGIAAARKVAAAGRTYALIEASKRIGGRVLTDTASFGLPLDLGASRLYLPGASSLAELARQSGGELDLAPSGARLYTGAREATDTQYEDFAATVRRVERAIGAAGDAGRDLPAARVLPPDLGAFGAAASFFVGPLRCAKDLDQVSTVDFSRAEDREEALLAPNGFGPLLAQLASALTVRMDTAATSVDIGSRIVEVRTNRGTVTGRTVVVAVPPSLMLAGKLRILPMLPTRQRAAVERITLGAREKVAFLLPGNPLRAADDETIIVQAGTQRPLVLKARVGGSDLHVAEVGGPQAQALSDGGSNAGADYVKAALIADFGTDIGKRMGKVVQTRWSKEPWTLGGISCALPGSGNMRRAFTEVVANRLIFAGEHTHETLWGTLAGAWASGERAAGQALRLLGVQGASLAP</sequence>
<name>A8HWN3_AZOC5</name>
<reference evidence="9" key="2">
    <citation type="submission" date="2007-04" db="EMBL/GenBank/DDBJ databases">
        <title>Complete genome sequence of the nitrogen-fixing bacterium Azorhizobium caulinodans ORS571.</title>
        <authorList>
            <person name="Lee K.B."/>
            <person name="Backer P.D."/>
            <person name="Aono T."/>
            <person name="Liu C.T."/>
            <person name="Suzuki S."/>
            <person name="Suzuki T."/>
            <person name="Kaneko T."/>
            <person name="Yamada M."/>
            <person name="Tabata S."/>
            <person name="Kupfer D.M."/>
            <person name="Najar F.Z."/>
            <person name="Wiley G.B."/>
            <person name="Roe B."/>
            <person name="Binnewies T."/>
            <person name="Ussery D."/>
            <person name="Vereecke D."/>
            <person name="Gevers D."/>
            <person name="Holsters M."/>
            <person name="Oyaizu H."/>
        </authorList>
    </citation>
    <scope>NUCLEOTIDE SEQUENCE [LARGE SCALE GENOMIC DNA]</scope>
    <source>
        <strain evidence="9">ATCC 43989 / DSM 5975 / JCM 20966 / LMG 6465 / NBRC 14845 / NCIMB 13405 / ORS 571</strain>
    </source>
</reference>
<protein>
    <recommendedName>
        <fullName evidence="4">Tryptophan 2-monooxygenase</fullName>
        <ecNumber evidence="3">1.13.12.3</ecNumber>
    </recommendedName>
</protein>
<evidence type="ECO:0000313" key="9">
    <source>
        <dbReference type="Proteomes" id="UP000000270"/>
    </source>
</evidence>
<evidence type="ECO:0000256" key="2">
    <source>
        <dbReference type="ARBA" id="ARBA00005833"/>
    </source>
</evidence>
<dbReference type="InterPro" id="IPR002937">
    <property type="entry name" value="Amino_oxidase"/>
</dbReference>
<dbReference type="EMBL" id="AP009384">
    <property type="protein sequence ID" value="BAF90449.1"/>
    <property type="molecule type" value="Genomic_DNA"/>
</dbReference>
<dbReference type="Proteomes" id="UP000000270">
    <property type="component" value="Chromosome"/>
</dbReference>
<dbReference type="Pfam" id="PF01593">
    <property type="entry name" value="Amino_oxidase"/>
    <property type="match status" value="2"/>
</dbReference>
<evidence type="ECO:0000256" key="1">
    <source>
        <dbReference type="ARBA" id="ARBA00004814"/>
    </source>
</evidence>
<keyword evidence="5" id="KW-0073">Auxin biosynthesis</keyword>
<dbReference type="InterPro" id="IPR050281">
    <property type="entry name" value="Flavin_monoamine_oxidase"/>
</dbReference>